<dbReference type="RefSeq" id="WP_141493631.1">
    <property type="nucleotide sequence ID" value="NZ_CP032485.1"/>
</dbReference>
<accession>A0A4Y6VB84</accession>
<evidence type="ECO:0000313" key="2">
    <source>
        <dbReference type="EMBL" id="QDH25625.1"/>
    </source>
</evidence>
<dbReference type="SUPFAM" id="SSF142433">
    <property type="entry name" value="CinA-like"/>
    <property type="match status" value="1"/>
</dbReference>
<dbReference type="InterPro" id="IPR008136">
    <property type="entry name" value="CinA_C"/>
</dbReference>
<proteinExistence type="predicted"/>
<dbReference type="Gene3D" id="3.90.950.20">
    <property type="entry name" value="CinA-like"/>
    <property type="match status" value="1"/>
</dbReference>
<evidence type="ECO:0000259" key="1">
    <source>
        <dbReference type="Pfam" id="PF02464"/>
    </source>
</evidence>
<dbReference type="OrthoDB" id="9801454at2"/>
<sequence>MITDPLIAKAEEVLEFLRSYDEKLVTVESCTGGLIVASLTEVPGSSDVVEGGLVTYSNLLKRQLTDVSLETLEAHGAVSEQTARQMAEGALTRTQSATVSVAVTGIAGPSGGSAYKPVGTVCFSIARRGLETQSESCFFKGDRHTIRQASALRALDLILSR</sequence>
<dbReference type="InterPro" id="IPR036653">
    <property type="entry name" value="CinA-like_C"/>
</dbReference>
<gene>
    <name evidence="2" type="ORF">D5366_10800</name>
</gene>
<dbReference type="EMBL" id="CP032485">
    <property type="protein sequence ID" value="QDH25625.1"/>
    <property type="molecule type" value="Genomic_DNA"/>
</dbReference>
<dbReference type="KEGG" id="ntn:D5366_10800"/>
<dbReference type="AlphaFoldDB" id="A0A4Y6VB84"/>
<organism evidence="2 3">
    <name type="scientific">Neokomagataea tanensis</name>
    <dbReference type="NCBI Taxonomy" id="661191"/>
    <lineage>
        <taxon>Bacteria</taxon>
        <taxon>Pseudomonadati</taxon>
        <taxon>Pseudomonadota</taxon>
        <taxon>Alphaproteobacteria</taxon>
        <taxon>Acetobacterales</taxon>
        <taxon>Acetobacteraceae</taxon>
        <taxon>Neokomagataea</taxon>
    </lineage>
</organism>
<dbReference type="Pfam" id="PF02464">
    <property type="entry name" value="CinA"/>
    <property type="match status" value="1"/>
</dbReference>
<protein>
    <submittedName>
        <fullName evidence="2">CinA family protein</fullName>
    </submittedName>
</protein>
<reference evidence="2 3" key="1">
    <citation type="submission" date="2018-09" db="EMBL/GenBank/DDBJ databases">
        <title>The complete genome sequence of Neokomagataea tanensis NBRC 106556(T).</title>
        <authorList>
            <person name="Chua K.-O."/>
            <person name="See-Too W.-S."/>
            <person name="Hong K.-W."/>
            <person name="Yin W.-F."/>
            <person name="Chan K.-G."/>
        </authorList>
    </citation>
    <scope>NUCLEOTIDE SEQUENCE [LARGE SCALE GENOMIC DNA]</scope>
    <source>
        <strain evidence="3">AH13 \ NBRC 106556</strain>
    </source>
</reference>
<dbReference type="Proteomes" id="UP000317214">
    <property type="component" value="Chromosome"/>
</dbReference>
<name>A0A4Y6VB84_9PROT</name>
<keyword evidence="3" id="KW-1185">Reference proteome</keyword>
<feature type="domain" description="CinA C-terminal" evidence="1">
    <location>
        <begin position="10"/>
        <end position="159"/>
    </location>
</feature>
<evidence type="ECO:0000313" key="3">
    <source>
        <dbReference type="Proteomes" id="UP000317214"/>
    </source>
</evidence>
<dbReference type="NCBIfam" id="TIGR00199">
    <property type="entry name" value="PncC_domain"/>
    <property type="match status" value="1"/>
</dbReference>